<keyword evidence="2" id="KW-1185">Reference proteome</keyword>
<organism evidence="1 2">
    <name type="scientific">Stylophora pistillata</name>
    <name type="common">Smooth cauliflower coral</name>
    <dbReference type="NCBI Taxonomy" id="50429"/>
    <lineage>
        <taxon>Eukaryota</taxon>
        <taxon>Metazoa</taxon>
        <taxon>Cnidaria</taxon>
        <taxon>Anthozoa</taxon>
        <taxon>Hexacorallia</taxon>
        <taxon>Scleractinia</taxon>
        <taxon>Astrocoeniina</taxon>
        <taxon>Pocilloporidae</taxon>
        <taxon>Stylophora</taxon>
    </lineage>
</organism>
<proteinExistence type="predicted"/>
<dbReference type="EMBL" id="LSMT01002709">
    <property type="protein sequence ID" value="PFX11362.1"/>
    <property type="molecule type" value="Genomic_DNA"/>
</dbReference>
<reference evidence="2" key="1">
    <citation type="journal article" date="2017" name="bioRxiv">
        <title>Comparative analysis of the genomes of Stylophora pistillata and Acropora digitifera provides evidence for extensive differences between species of corals.</title>
        <authorList>
            <person name="Voolstra C.R."/>
            <person name="Li Y."/>
            <person name="Liew Y.J."/>
            <person name="Baumgarten S."/>
            <person name="Zoccola D."/>
            <person name="Flot J.-F."/>
            <person name="Tambutte S."/>
            <person name="Allemand D."/>
            <person name="Aranda M."/>
        </authorList>
    </citation>
    <scope>NUCLEOTIDE SEQUENCE [LARGE SCALE GENOMIC DNA]</scope>
</reference>
<sequence>EIKDYINAIGQITRQTPKQTLTKSTFEVEDPTSKIKFSQWIDFMQKILSSITSSLEMHKLEGETYTVRKKLELISRHSKILEELYTIVTGVTSQACKCDLFVKRKFCYFMYHSLKAVHWDLKACIAGLRLAEMYMIKDECEMLQNLSADQRVRDRQVEQLEKMKKWMFSTFHGAESRTPSPGKIKKVRSMSHGTRHEPYGYISFIATVIPFKLKDNNLELQFKNKTR</sequence>
<dbReference type="AlphaFoldDB" id="A0A2B4R564"/>
<dbReference type="Proteomes" id="UP000225706">
    <property type="component" value="Unassembled WGS sequence"/>
</dbReference>
<name>A0A2B4R564_STYPI</name>
<evidence type="ECO:0000313" key="1">
    <source>
        <dbReference type="EMBL" id="PFX11362.1"/>
    </source>
</evidence>
<evidence type="ECO:0000313" key="2">
    <source>
        <dbReference type="Proteomes" id="UP000225706"/>
    </source>
</evidence>
<comment type="caution">
    <text evidence="1">The sequence shown here is derived from an EMBL/GenBank/DDBJ whole genome shotgun (WGS) entry which is preliminary data.</text>
</comment>
<protein>
    <submittedName>
        <fullName evidence="1">Uncharacterized protein</fullName>
    </submittedName>
</protein>
<gene>
    <name evidence="1" type="ORF">AWC38_SpisGene24950</name>
</gene>
<accession>A0A2B4R564</accession>
<feature type="non-terminal residue" evidence="1">
    <location>
        <position position="1"/>
    </location>
</feature>